<dbReference type="Proteomes" id="UP000829196">
    <property type="component" value="Unassembled WGS sequence"/>
</dbReference>
<comment type="caution">
    <text evidence="2">The sequence shown here is derived from an EMBL/GenBank/DDBJ whole genome shotgun (WGS) entry which is preliminary data.</text>
</comment>
<dbReference type="OrthoDB" id="692410at2759"/>
<reference evidence="2" key="1">
    <citation type="journal article" date="2022" name="Front. Genet.">
        <title>Chromosome-Scale Assembly of the Dendrobium nobile Genome Provides Insights Into the Molecular Mechanism of the Biosynthesis of the Medicinal Active Ingredient of Dendrobium.</title>
        <authorList>
            <person name="Xu Q."/>
            <person name="Niu S.-C."/>
            <person name="Li K.-L."/>
            <person name="Zheng P.-J."/>
            <person name="Zhang X.-J."/>
            <person name="Jia Y."/>
            <person name="Liu Y."/>
            <person name="Niu Y.-X."/>
            <person name="Yu L.-H."/>
            <person name="Chen D.-F."/>
            <person name="Zhang G.-Q."/>
        </authorList>
    </citation>
    <scope>NUCLEOTIDE SEQUENCE</scope>
    <source>
        <tissue evidence="2">Leaf</tissue>
    </source>
</reference>
<evidence type="ECO:0000313" key="2">
    <source>
        <dbReference type="EMBL" id="KAI0516164.1"/>
    </source>
</evidence>
<protein>
    <recommendedName>
        <fullName evidence="1">Reverse transcriptase zinc-binding domain-containing protein</fullName>
    </recommendedName>
</protein>
<name>A0A8T3BL75_DENNO</name>
<gene>
    <name evidence="2" type="ORF">KFK09_008836</name>
</gene>
<accession>A0A8T3BL75</accession>
<evidence type="ECO:0000313" key="3">
    <source>
        <dbReference type="Proteomes" id="UP000829196"/>
    </source>
</evidence>
<dbReference type="EMBL" id="JAGYWB010000007">
    <property type="protein sequence ID" value="KAI0516164.1"/>
    <property type="molecule type" value="Genomic_DNA"/>
</dbReference>
<keyword evidence="3" id="KW-1185">Reference proteome</keyword>
<feature type="domain" description="Reverse transcriptase zinc-binding" evidence="1">
    <location>
        <begin position="3"/>
        <end position="44"/>
    </location>
</feature>
<dbReference type="InterPro" id="IPR026960">
    <property type="entry name" value="RVT-Znf"/>
</dbReference>
<evidence type="ECO:0000259" key="1">
    <source>
        <dbReference type="Pfam" id="PF13966"/>
    </source>
</evidence>
<dbReference type="Pfam" id="PF13966">
    <property type="entry name" value="zf-RVT"/>
    <property type="match status" value="1"/>
</dbReference>
<organism evidence="2 3">
    <name type="scientific">Dendrobium nobile</name>
    <name type="common">Orchid</name>
    <dbReference type="NCBI Taxonomy" id="94219"/>
    <lineage>
        <taxon>Eukaryota</taxon>
        <taxon>Viridiplantae</taxon>
        <taxon>Streptophyta</taxon>
        <taxon>Embryophyta</taxon>
        <taxon>Tracheophyta</taxon>
        <taxon>Spermatophyta</taxon>
        <taxon>Magnoliopsida</taxon>
        <taxon>Liliopsida</taxon>
        <taxon>Asparagales</taxon>
        <taxon>Orchidaceae</taxon>
        <taxon>Epidendroideae</taxon>
        <taxon>Malaxideae</taxon>
        <taxon>Dendrobiinae</taxon>
        <taxon>Dendrobium</taxon>
    </lineage>
</organism>
<proteinExistence type="predicted"/>
<sequence>MAILGGLKTVNTLLSRGIAIDLECILCHNCNETTNHLFFECNYYFSIIVNLLSCMRWHLLRSNIFQVFDSLCELQTSMKNGSHLYKLII</sequence>
<dbReference type="AlphaFoldDB" id="A0A8T3BL75"/>